<dbReference type="Proteomes" id="UP000049495">
    <property type="component" value="Unassembled WGS sequence"/>
</dbReference>
<dbReference type="EMBL" id="CCJX01000103">
    <property type="protein sequence ID" value="CDT35522.1"/>
    <property type="molecule type" value="Genomic_DNA"/>
</dbReference>
<evidence type="ECO:0000313" key="3">
    <source>
        <dbReference type="Proteomes" id="UP000049077"/>
    </source>
</evidence>
<sequence>MNTQPYCFKTRKKGAYKLSFKFHPMHMIQQFYDRTSVTYFTRALPEARYS</sequence>
<reference evidence="4" key="1">
    <citation type="submission" date="2014-06" db="EMBL/GenBank/DDBJ databases">
        <authorList>
            <person name="Le Roux Frederique"/>
        </authorList>
    </citation>
    <scope>NUCLEOTIDE SEQUENCE [LARGE SCALE GENOMIC DNA]</scope>
    <source>
        <strain evidence="4">J5-5</strain>
    </source>
</reference>
<organism evidence="1 4">
    <name type="scientific">Vibrio crassostreae</name>
    <dbReference type="NCBI Taxonomy" id="246167"/>
    <lineage>
        <taxon>Bacteria</taxon>
        <taxon>Pseudomonadati</taxon>
        <taxon>Pseudomonadota</taxon>
        <taxon>Gammaproteobacteria</taxon>
        <taxon>Vibrionales</taxon>
        <taxon>Vibrionaceae</taxon>
        <taxon>Vibrio</taxon>
    </lineage>
</organism>
<name>A0A822MY76_9VIBR</name>
<protein>
    <submittedName>
        <fullName evidence="1">Uncharacterized protein</fullName>
    </submittedName>
</protein>
<comment type="caution">
    <text evidence="1">The sequence shown here is derived from an EMBL/GenBank/DDBJ whole genome shotgun (WGS) entry which is preliminary data.</text>
</comment>
<dbReference type="EMBL" id="CCJV01000082">
    <property type="protein sequence ID" value="CDT28562.1"/>
    <property type="molecule type" value="Genomic_DNA"/>
</dbReference>
<dbReference type="AlphaFoldDB" id="A0A822MY76"/>
<dbReference type="Proteomes" id="UP000049077">
    <property type="component" value="Unassembled WGS sequence"/>
</dbReference>
<accession>A0A822MY76</accession>
<reference evidence="1 3" key="2">
    <citation type="submission" date="2014-06" db="EMBL/GenBank/DDBJ databases">
        <authorList>
            <person name="Le Roux F."/>
        </authorList>
    </citation>
    <scope>NUCLEOTIDE SEQUENCE</scope>
    <source>
        <strain evidence="2 3">J5-4</strain>
        <strain evidence="1">J5-5</strain>
    </source>
</reference>
<evidence type="ECO:0000313" key="1">
    <source>
        <dbReference type="EMBL" id="CDT28562.1"/>
    </source>
</evidence>
<proteinExistence type="predicted"/>
<gene>
    <name evidence="2" type="ORF">VCR4J5_200330</name>
    <name evidence="1" type="ORF">VCR5J5_230191</name>
</gene>
<evidence type="ECO:0000313" key="4">
    <source>
        <dbReference type="Proteomes" id="UP000049495"/>
    </source>
</evidence>
<keyword evidence="3" id="KW-1185">Reference proteome</keyword>
<evidence type="ECO:0000313" key="2">
    <source>
        <dbReference type="EMBL" id="CDT35522.1"/>
    </source>
</evidence>